<gene>
    <name evidence="1" type="ORF">EHQ17_17930</name>
</gene>
<accession>A0A5F1Y5L2</accession>
<organism evidence="1 2">
    <name type="scientific">Leptospira gomenensis</name>
    <dbReference type="NCBI Taxonomy" id="2484974"/>
    <lineage>
        <taxon>Bacteria</taxon>
        <taxon>Pseudomonadati</taxon>
        <taxon>Spirochaetota</taxon>
        <taxon>Spirochaetia</taxon>
        <taxon>Leptospirales</taxon>
        <taxon>Leptospiraceae</taxon>
        <taxon>Leptospira</taxon>
    </lineage>
</organism>
<reference evidence="1" key="1">
    <citation type="journal article" date="2019" name="PLoS Negl. Trop. Dis.">
        <title>Revisiting the worldwide diversity of Leptospira species in the environment.</title>
        <authorList>
            <person name="Vincent A.T."/>
            <person name="Schiettekatte O."/>
            <person name="Bourhy P."/>
            <person name="Veyrier F.J."/>
            <person name="Picardeau M."/>
        </authorList>
    </citation>
    <scope>NUCLEOTIDE SEQUENCE [LARGE SCALE GENOMIC DNA]</scope>
    <source>
        <strain evidence="1">201800299</strain>
    </source>
</reference>
<dbReference type="Proteomes" id="UP000298277">
    <property type="component" value="Unassembled WGS sequence"/>
</dbReference>
<protein>
    <submittedName>
        <fullName evidence="1">Uncharacterized protein</fullName>
    </submittedName>
</protein>
<proteinExistence type="predicted"/>
<comment type="caution">
    <text evidence="1">The sequence shown here is derived from an EMBL/GenBank/DDBJ whole genome shotgun (WGS) entry which is preliminary data.</text>
</comment>
<dbReference type="EMBL" id="RQFA01000080">
    <property type="protein sequence ID" value="TGK27973.1"/>
    <property type="molecule type" value="Genomic_DNA"/>
</dbReference>
<evidence type="ECO:0000313" key="2">
    <source>
        <dbReference type="Proteomes" id="UP000298277"/>
    </source>
</evidence>
<sequence length="61" mass="6920">MEQGLLNIQKTFHELMAEGHRELSKSGSDPILDRNVLKKSLQELELTVSGLKRILDSKSQE</sequence>
<dbReference type="OrthoDB" id="327419at2"/>
<evidence type="ECO:0000313" key="1">
    <source>
        <dbReference type="EMBL" id="TGK27973.1"/>
    </source>
</evidence>
<keyword evidence="2" id="KW-1185">Reference proteome</keyword>
<name>A0A5F1Y5L2_9LEPT</name>
<dbReference type="AlphaFoldDB" id="A0A5F1Y5L2"/>